<dbReference type="OMA" id="SITYVPY"/>
<feature type="transmembrane region" description="Helical" evidence="8">
    <location>
        <begin position="637"/>
        <end position="657"/>
    </location>
</feature>
<evidence type="ECO:0000256" key="5">
    <source>
        <dbReference type="ARBA" id="ARBA00023136"/>
    </source>
</evidence>
<dbReference type="AlphaFoldDB" id="A0A6J1LHD8"/>
<keyword evidence="2" id="KW-1003">Cell membrane</keyword>
<evidence type="ECO:0000313" key="9">
    <source>
        <dbReference type="Proteomes" id="UP000504633"/>
    </source>
</evidence>
<evidence type="ECO:0000256" key="8">
    <source>
        <dbReference type="SAM" id="Phobius"/>
    </source>
</evidence>
<dbReference type="GeneID" id="111595974"/>
<dbReference type="InterPro" id="IPR052192">
    <property type="entry name" value="Insect_Ionotropic_Sensory_Rcpt"/>
</dbReference>
<keyword evidence="7" id="KW-0325">Glycoprotein</keyword>
<keyword evidence="9" id="KW-1185">Reference proteome</keyword>
<sequence length="669" mass="75702">MLLTQQLAHLTKLIQIIVGQYFAPLSSLLIVHNSTCATQLQQSYLTALQLALRNLSQPQLLQWINVAQLPDDESQPDALEWQVLRAVNASVTEGFITVLPDTRHFLHARYFATRNANVRLKDKLYLFLCEQEEPRDLMSMDILQFYPHHLMVRPAEQANKGCGETDVGGFVSGVGEAAVSLPHPYRDINLELWTQKFVGGSGNLDAIFLDAFLPNETFAQRAELYPNKLLNLQRRALRLGSITYVPYTVTNYVAAGVGNEDPINPHKAKRTIAYDGSEANIMRTFCEVHNCHLRVEAYGADNWGSIYDNESADGMLGDIYKQRVELAIGCIYNWYDGITETSHTIARSAVTILGPAPVPLQAWCTDILPFNSGTWFLLMSTIAVCSLVLYVLRYSNYIMKKPVQKILFVHAENLEKSLLDIFALFIQQPSAPVTFDRFATRFFLATMLCATITLENIYSGQLKSLLTVPLYAAPVDTIEKWAQAQWKWAAPSIIWVHTVEKSDLVTEQILAKNFEVRDYSYMYNASFQHNYGLGIERLASGAFNFGNYVTREAVESRIVMHDDLYFDWTRAVSIRGWTLMPQLNRHIRVCQESGLYVHWELENVDKYLDKKTGQVLFNQAIGYVPKKAPKALEVGDISAALFVLAFGLTIAGCAHLLEQLHQLLRHRCN</sequence>
<dbReference type="Proteomes" id="UP000504633">
    <property type="component" value="Unplaced"/>
</dbReference>
<dbReference type="SUPFAM" id="SSF53850">
    <property type="entry name" value="Periplasmic binding protein-like II"/>
    <property type="match status" value="1"/>
</dbReference>
<organism evidence="9 10">
    <name type="scientific">Drosophila hydei</name>
    <name type="common">Fruit fly</name>
    <dbReference type="NCBI Taxonomy" id="7224"/>
    <lineage>
        <taxon>Eukaryota</taxon>
        <taxon>Metazoa</taxon>
        <taxon>Ecdysozoa</taxon>
        <taxon>Arthropoda</taxon>
        <taxon>Hexapoda</taxon>
        <taxon>Insecta</taxon>
        <taxon>Pterygota</taxon>
        <taxon>Neoptera</taxon>
        <taxon>Endopterygota</taxon>
        <taxon>Diptera</taxon>
        <taxon>Brachycera</taxon>
        <taxon>Muscomorpha</taxon>
        <taxon>Ephydroidea</taxon>
        <taxon>Drosophilidae</taxon>
        <taxon>Drosophila</taxon>
    </lineage>
</organism>
<evidence type="ECO:0000313" key="10">
    <source>
        <dbReference type="RefSeq" id="XP_023165720.2"/>
    </source>
</evidence>
<name>A0A6J1LHD8_DROHY</name>
<dbReference type="KEGG" id="dhe:111595974"/>
<evidence type="ECO:0000256" key="2">
    <source>
        <dbReference type="ARBA" id="ARBA00022475"/>
    </source>
</evidence>
<dbReference type="RefSeq" id="XP_023165720.2">
    <property type="nucleotide sequence ID" value="XM_023309952.2"/>
</dbReference>
<dbReference type="PANTHER" id="PTHR42643:SF40">
    <property type="entry name" value="IONOTROPIC RECEPTOR 41A-RELATED"/>
    <property type="match status" value="1"/>
</dbReference>
<keyword evidence="6" id="KW-0675">Receptor</keyword>
<protein>
    <submittedName>
        <fullName evidence="10">Uncharacterized protein LOC111595974</fullName>
    </submittedName>
</protein>
<evidence type="ECO:0000256" key="1">
    <source>
        <dbReference type="ARBA" id="ARBA00004651"/>
    </source>
</evidence>
<evidence type="ECO:0000256" key="4">
    <source>
        <dbReference type="ARBA" id="ARBA00022989"/>
    </source>
</evidence>
<dbReference type="PANTHER" id="PTHR42643">
    <property type="entry name" value="IONOTROPIC RECEPTOR 20A-RELATED"/>
    <property type="match status" value="1"/>
</dbReference>
<keyword evidence="5 8" id="KW-0472">Membrane</keyword>
<keyword evidence="4 8" id="KW-1133">Transmembrane helix</keyword>
<proteinExistence type="predicted"/>
<keyword evidence="3 8" id="KW-0812">Transmembrane</keyword>
<dbReference type="Gene3D" id="1.10.287.70">
    <property type="match status" value="1"/>
</dbReference>
<evidence type="ECO:0000256" key="6">
    <source>
        <dbReference type="ARBA" id="ARBA00023170"/>
    </source>
</evidence>
<dbReference type="CTD" id="42415"/>
<evidence type="ECO:0000256" key="7">
    <source>
        <dbReference type="ARBA" id="ARBA00023180"/>
    </source>
</evidence>
<reference evidence="10" key="1">
    <citation type="submission" date="2025-08" db="UniProtKB">
        <authorList>
            <consortium name="RefSeq"/>
        </authorList>
    </citation>
    <scope>IDENTIFICATION</scope>
    <source>
        <strain evidence="10">15085-1641.00</strain>
        <tissue evidence="10">Whole body</tissue>
    </source>
</reference>
<dbReference type="OrthoDB" id="8182981at2759"/>
<feature type="transmembrane region" description="Helical" evidence="8">
    <location>
        <begin position="374"/>
        <end position="392"/>
    </location>
</feature>
<accession>A0A6J1LHD8</accession>
<dbReference type="GO" id="GO:0005886">
    <property type="term" value="C:plasma membrane"/>
    <property type="evidence" value="ECO:0007669"/>
    <property type="project" value="UniProtKB-SubCell"/>
</dbReference>
<comment type="subcellular location">
    <subcellularLocation>
        <location evidence="1">Cell membrane</location>
        <topology evidence="1">Multi-pass membrane protein</topology>
    </subcellularLocation>
</comment>
<gene>
    <name evidence="10" type="primary">LOC111595974</name>
</gene>
<evidence type="ECO:0000256" key="3">
    <source>
        <dbReference type="ARBA" id="ARBA00022692"/>
    </source>
</evidence>